<dbReference type="AlphaFoldDB" id="A0AAW1S5D2"/>
<evidence type="ECO:0000313" key="3">
    <source>
        <dbReference type="EMBL" id="KAK9841261.1"/>
    </source>
</evidence>
<dbReference type="PROSITE" id="PS50206">
    <property type="entry name" value="RHODANESE_3"/>
    <property type="match status" value="1"/>
</dbReference>
<dbReference type="SMART" id="SM00450">
    <property type="entry name" value="RHOD"/>
    <property type="match status" value="1"/>
</dbReference>
<dbReference type="CDD" id="cd00158">
    <property type="entry name" value="RHOD"/>
    <property type="match status" value="1"/>
</dbReference>
<name>A0AAW1S5D2_9CHLO</name>
<dbReference type="EMBL" id="JALJOS010000003">
    <property type="protein sequence ID" value="KAK9841261.1"/>
    <property type="molecule type" value="Genomic_DNA"/>
</dbReference>
<evidence type="ECO:0000256" key="1">
    <source>
        <dbReference type="SAM" id="MobiDB-lite"/>
    </source>
</evidence>
<dbReference type="Gene3D" id="3.40.250.10">
    <property type="entry name" value="Rhodanese-like domain"/>
    <property type="match status" value="1"/>
</dbReference>
<feature type="region of interest" description="Disordered" evidence="1">
    <location>
        <begin position="170"/>
        <end position="197"/>
    </location>
</feature>
<dbReference type="PANTHER" id="PTHR44920:SF2">
    <property type="entry name" value="RHODANESE DOMAIN-CONTAINING PROTEIN"/>
    <property type="match status" value="1"/>
</dbReference>
<keyword evidence="4" id="KW-1185">Reference proteome</keyword>
<evidence type="ECO:0000313" key="4">
    <source>
        <dbReference type="Proteomes" id="UP001438707"/>
    </source>
</evidence>
<sequence>MLARAGPSTEDATKEDEQVTFKYNPAMQRWEKKKGGYKDGRKGNVESLITPLAGAAYTVWPVIHEELTQAGLESLPAAEVYRLQQEEGALLVDCRVDWNFEQEHAEGAVSLPLFRGVTGNDFYATLKRLAMGSFAMKATERDPDYQKTALERLDKNQKIIMMCSIGGTIKTGTQPWGDPSNPSRKAQKKFDDPERAFGRESRSLKACHELIKAGFKDVAHLEGGLNQWRYDGYPVMRNNRVYRQELPKHKTRK</sequence>
<protein>
    <recommendedName>
        <fullName evidence="2">Rhodanese domain-containing protein</fullName>
    </recommendedName>
</protein>
<dbReference type="PANTHER" id="PTHR44920">
    <property type="entry name" value="RHODANESE-LIKE DOMAIN-CONTAINING PROTEIN 14, CHLOROPLASTIC-RELATED"/>
    <property type="match status" value="1"/>
</dbReference>
<comment type="caution">
    <text evidence="3">The sequence shown here is derived from an EMBL/GenBank/DDBJ whole genome shotgun (WGS) entry which is preliminary data.</text>
</comment>
<organism evidence="3 4">
    <name type="scientific">Apatococcus lobatus</name>
    <dbReference type="NCBI Taxonomy" id="904363"/>
    <lineage>
        <taxon>Eukaryota</taxon>
        <taxon>Viridiplantae</taxon>
        <taxon>Chlorophyta</taxon>
        <taxon>core chlorophytes</taxon>
        <taxon>Trebouxiophyceae</taxon>
        <taxon>Chlorellales</taxon>
        <taxon>Chlorellaceae</taxon>
        <taxon>Apatococcus</taxon>
    </lineage>
</organism>
<feature type="compositionally biased region" description="Polar residues" evidence="1">
    <location>
        <begin position="170"/>
        <end position="184"/>
    </location>
</feature>
<evidence type="ECO:0000259" key="2">
    <source>
        <dbReference type="PROSITE" id="PS50206"/>
    </source>
</evidence>
<feature type="domain" description="Rhodanese" evidence="2">
    <location>
        <begin position="85"/>
        <end position="237"/>
    </location>
</feature>
<reference evidence="3 4" key="1">
    <citation type="journal article" date="2024" name="Nat. Commun.">
        <title>Phylogenomics reveals the evolutionary origins of lichenization in chlorophyte algae.</title>
        <authorList>
            <person name="Puginier C."/>
            <person name="Libourel C."/>
            <person name="Otte J."/>
            <person name="Skaloud P."/>
            <person name="Haon M."/>
            <person name="Grisel S."/>
            <person name="Petersen M."/>
            <person name="Berrin J.G."/>
            <person name="Delaux P.M."/>
            <person name="Dal Grande F."/>
            <person name="Keller J."/>
        </authorList>
    </citation>
    <scope>NUCLEOTIDE SEQUENCE [LARGE SCALE GENOMIC DNA]</scope>
    <source>
        <strain evidence="3 4">SAG 2145</strain>
    </source>
</reference>
<accession>A0AAW1S5D2</accession>
<dbReference type="InterPro" id="IPR036873">
    <property type="entry name" value="Rhodanese-like_dom_sf"/>
</dbReference>
<dbReference type="Pfam" id="PF00581">
    <property type="entry name" value="Rhodanese"/>
    <property type="match status" value="1"/>
</dbReference>
<dbReference type="InterPro" id="IPR001763">
    <property type="entry name" value="Rhodanese-like_dom"/>
</dbReference>
<gene>
    <name evidence="3" type="ORF">WJX74_002749</name>
</gene>
<dbReference type="InterPro" id="IPR043186">
    <property type="entry name" value="Str14"/>
</dbReference>
<proteinExistence type="predicted"/>
<feature type="region of interest" description="Disordered" evidence="1">
    <location>
        <begin position="1"/>
        <end position="27"/>
    </location>
</feature>
<feature type="compositionally biased region" description="Basic and acidic residues" evidence="1">
    <location>
        <begin position="188"/>
        <end position="197"/>
    </location>
</feature>
<dbReference type="GO" id="GO:0009507">
    <property type="term" value="C:chloroplast"/>
    <property type="evidence" value="ECO:0007669"/>
    <property type="project" value="TreeGrafter"/>
</dbReference>
<dbReference type="Proteomes" id="UP001438707">
    <property type="component" value="Unassembled WGS sequence"/>
</dbReference>
<dbReference type="SUPFAM" id="SSF52821">
    <property type="entry name" value="Rhodanese/Cell cycle control phosphatase"/>
    <property type="match status" value="1"/>
</dbReference>